<gene>
    <name evidence="1" type="ORF">M9458_002097</name>
</gene>
<sequence>MSIEKQLQSLSAGTGGDTTADAIAISNLEEQVKCAVEVNIQTRPKTTSKIPRVGL</sequence>
<accession>A0ABD0RZU5</accession>
<dbReference type="AlphaFoldDB" id="A0ABD0RZU5"/>
<evidence type="ECO:0000313" key="2">
    <source>
        <dbReference type="Proteomes" id="UP001529510"/>
    </source>
</evidence>
<comment type="caution">
    <text evidence="1">The sequence shown here is derived from an EMBL/GenBank/DDBJ whole genome shotgun (WGS) entry which is preliminary data.</text>
</comment>
<evidence type="ECO:0000313" key="1">
    <source>
        <dbReference type="EMBL" id="KAL0204079.1"/>
    </source>
</evidence>
<feature type="non-terminal residue" evidence="1">
    <location>
        <position position="55"/>
    </location>
</feature>
<proteinExistence type="predicted"/>
<keyword evidence="2" id="KW-1185">Reference proteome</keyword>
<organism evidence="1 2">
    <name type="scientific">Cirrhinus mrigala</name>
    <name type="common">Mrigala</name>
    <dbReference type="NCBI Taxonomy" id="683832"/>
    <lineage>
        <taxon>Eukaryota</taxon>
        <taxon>Metazoa</taxon>
        <taxon>Chordata</taxon>
        <taxon>Craniata</taxon>
        <taxon>Vertebrata</taxon>
        <taxon>Euteleostomi</taxon>
        <taxon>Actinopterygii</taxon>
        <taxon>Neopterygii</taxon>
        <taxon>Teleostei</taxon>
        <taxon>Ostariophysi</taxon>
        <taxon>Cypriniformes</taxon>
        <taxon>Cyprinidae</taxon>
        <taxon>Labeoninae</taxon>
        <taxon>Labeonini</taxon>
        <taxon>Cirrhinus</taxon>
    </lineage>
</organism>
<dbReference type="EMBL" id="JAMKFB020000001">
    <property type="protein sequence ID" value="KAL0204079.1"/>
    <property type="molecule type" value="Genomic_DNA"/>
</dbReference>
<protein>
    <submittedName>
        <fullName evidence="1">Uncharacterized protein</fullName>
    </submittedName>
</protein>
<reference evidence="1 2" key="1">
    <citation type="submission" date="2024-05" db="EMBL/GenBank/DDBJ databases">
        <title>Genome sequencing and assembly of Indian major carp, Cirrhinus mrigala (Hamilton, 1822).</title>
        <authorList>
            <person name="Mohindra V."/>
            <person name="Chowdhury L.M."/>
            <person name="Lal K."/>
            <person name="Jena J.K."/>
        </authorList>
    </citation>
    <scope>NUCLEOTIDE SEQUENCE [LARGE SCALE GENOMIC DNA]</scope>
    <source>
        <strain evidence="1">CM1030</strain>
        <tissue evidence="1">Blood</tissue>
    </source>
</reference>
<name>A0ABD0RZU5_CIRMR</name>
<dbReference type="Proteomes" id="UP001529510">
    <property type="component" value="Unassembled WGS sequence"/>
</dbReference>